<evidence type="ECO:0000256" key="1">
    <source>
        <dbReference type="ARBA" id="ARBA00022490"/>
    </source>
</evidence>
<dbReference type="OrthoDB" id="9809485at2"/>
<dbReference type="InterPro" id="IPR027417">
    <property type="entry name" value="P-loop_NTPase"/>
</dbReference>
<sequence>MTDTLATLGWTPHFARQVDLDDDMAPTRITAVHRSRLDGLQAYGTVSLSPTAAAGLYAVGDWVIATGAAASEPLDRTTAITRRAAGEESKPQLIAANVDTLGIVTSCNADFNVARLERYLAMCGASGCMPLVILTKADLVDDVSDYIRQAERLSPLLTAIAINAKDDEDVARLSPWCSNGQTLALVGSSGVGKTTIQNRLTGQIDTTQDIREDDAKGRHTTTNRNLRATTTGGWLIDTPGMRELRLVDAEEGVEDVFGDITDLAAQCKFNDCAHQTEPGCAVRAAIEAGDLDADRLERWRKLERENRFNTATVGENRAHMKRLQKMYNEGKERGAAKRRR</sequence>
<evidence type="ECO:0000256" key="8">
    <source>
        <dbReference type="ARBA" id="ARBA00022884"/>
    </source>
</evidence>
<keyword evidence="4 10" id="KW-0699">rRNA-binding</keyword>
<dbReference type="SUPFAM" id="SSF52540">
    <property type="entry name" value="P-loop containing nucleoside triphosphate hydrolases"/>
    <property type="match status" value="1"/>
</dbReference>
<keyword evidence="1 10" id="KW-0963">Cytoplasm</keyword>
<keyword evidence="6 10" id="KW-0378">Hydrolase</keyword>
<feature type="domain" description="EngC GTPase" evidence="11">
    <location>
        <begin position="96"/>
        <end position="242"/>
    </location>
</feature>
<keyword evidence="2 10" id="KW-0690">Ribosome biogenesis</keyword>
<dbReference type="PROSITE" id="PS50936">
    <property type="entry name" value="ENGC_GTPASE"/>
    <property type="match status" value="1"/>
</dbReference>
<reference evidence="13 14" key="1">
    <citation type="submission" date="2017-03" db="EMBL/GenBank/DDBJ databases">
        <authorList>
            <person name="Afonso C.L."/>
            <person name="Miller P.J."/>
            <person name="Scott M.A."/>
            <person name="Spackman E."/>
            <person name="Goraichik I."/>
            <person name="Dimitrov K.M."/>
            <person name="Suarez D.L."/>
            <person name="Swayne D.E."/>
        </authorList>
    </citation>
    <scope>NUCLEOTIDE SEQUENCE [LARGE SCALE GENOMIC DNA]</scope>
    <source>
        <strain evidence="13 14">CECT 8397</strain>
    </source>
</reference>
<feature type="binding site" evidence="10">
    <location>
        <begin position="135"/>
        <end position="138"/>
    </location>
    <ligand>
        <name>GTP</name>
        <dbReference type="ChEBI" id="CHEBI:37565"/>
    </ligand>
</feature>
<dbReference type="GO" id="GO:0042274">
    <property type="term" value="P:ribosomal small subunit biogenesis"/>
    <property type="evidence" value="ECO:0007669"/>
    <property type="project" value="UniProtKB-UniRule"/>
</dbReference>
<comment type="function">
    <text evidence="10">One of several proteins that assist in the late maturation steps of the functional core of the 30S ribosomal subunit. Helps release RbfA from mature subunits. May play a role in the assembly of ribosomal proteins into the subunit. Circularly permuted GTPase that catalyzes slow GTP hydrolysis, GTPase activity is stimulated by the 30S ribosomal subunit.</text>
</comment>
<evidence type="ECO:0000256" key="7">
    <source>
        <dbReference type="ARBA" id="ARBA00022833"/>
    </source>
</evidence>
<dbReference type="InterPro" id="IPR010914">
    <property type="entry name" value="RsgA_GTPase_dom"/>
</dbReference>
<evidence type="ECO:0000256" key="10">
    <source>
        <dbReference type="HAMAP-Rule" id="MF_01820"/>
    </source>
</evidence>
<dbReference type="CDD" id="cd01854">
    <property type="entry name" value="YjeQ_EngC"/>
    <property type="match status" value="1"/>
</dbReference>
<dbReference type="Proteomes" id="UP000193623">
    <property type="component" value="Unassembled WGS sequence"/>
</dbReference>
<dbReference type="PANTHER" id="PTHR32120:SF10">
    <property type="entry name" value="SMALL RIBOSOMAL SUBUNIT BIOGENESIS GTPASE RSGA"/>
    <property type="match status" value="1"/>
</dbReference>
<proteinExistence type="inferred from homology"/>
<dbReference type="EMBL" id="FWFT01000005">
    <property type="protein sequence ID" value="SLN54739.1"/>
    <property type="molecule type" value="Genomic_DNA"/>
</dbReference>
<evidence type="ECO:0000256" key="4">
    <source>
        <dbReference type="ARBA" id="ARBA00022730"/>
    </source>
</evidence>
<accession>A0A1Y5T360</accession>
<evidence type="ECO:0000259" key="11">
    <source>
        <dbReference type="PROSITE" id="PS50936"/>
    </source>
</evidence>
<dbReference type="RefSeq" id="WP_085865260.1">
    <property type="nucleotide sequence ID" value="NZ_FWFT01000005.1"/>
</dbReference>
<keyword evidence="14" id="KW-1185">Reference proteome</keyword>
<dbReference type="EC" id="3.6.1.-" evidence="10"/>
<evidence type="ECO:0000256" key="2">
    <source>
        <dbReference type="ARBA" id="ARBA00022517"/>
    </source>
</evidence>
<dbReference type="Gene3D" id="3.40.50.300">
    <property type="entry name" value="P-loop containing nucleotide triphosphate hydrolases"/>
    <property type="match status" value="1"/>
</dbReference>
<protein>
    <recommendedName>
        <fullName evidence="10">Small ribosomal subunit biogenesis GTPase RsgA</fullName>
        <ecNumber evidence="10">3.6.1.-</ecNumber>
    </recommendedName>
</protein>
<dbReference type="InterPro" id="IPR004881">
    <property type="entry name" value="Ribosome_biogen_GTPase_RsgA"/>
</dbReference>
<keyword evidence="8 10" id="KW-0694">RNA-binding</keyword>
<dbReference type="PROSITE" id="PS51721">
    <property type="entry name" value="G_CP"/>
    <property type="match status" value="1"/>
</dbReference>
<keyword evidence="9 10" id="KW-0342">GTP-binding</keyword>
<feature type="binding site" evidence="10">
    <location>
        <position position="274"/>
    </location>
    <ligand>
        <name>Zn(2+)</name>
        <dbReference type="ChEBI" id="CHEBI:29105"/>
    </ligand>
</feature>
<evidence type="ECO:0000256" key="5">
    <source>
        <dbReference type="ARBA" id="ARBA00022741"/>
    </source>
</evidence>
<evidence type="ECO:0000256" key="6">
    <source>
        <dbReference type="ARBA" id="ARBA00022801"/>
    </source>
</evidence>
<comment type="subcellular location">
    <subcellularLocation>
        <location evidence="10">Cytoplasm</location>
    </subcellularLocation>
</comment>
<dbReference type="NCBIfam" id="TIGR00157">
    <property type="entry name" value="ribosome small subunit-dependent GTPase A"/>
    <property type="match status" value="1"/>
</dbReference>
<dbReference type="Gene3D" id="1.10.40.50">
    <property type="entry name" value="Probable gtpase engc, domain 3"/>
    <property type="match status" value="1"/>
</dbReference>
<name>A0A1Y5T360_9RHOB</name>
<dbReference type="GO" id="GO:0046872">
    <property type="term" value="F:metal ion binding"/>
    <property type="evidence" value="ECO:0007669"/>
    <property type="project" value="UniProtKB-KW"/>
</dbReference>
<evidence type="ECO:0000313" key="14">
    <source>
        <dbReference type="Proteomes" id="UP000193623"/>
    </source>
</evidence>
<evidence type="ECO:0000256" key="9">
    <source>
        <dbReference type="ARBA" id="ARBA00023134"/>
    </source>
</evidence>
<feature type="binding site" evidence="10">
    <location>
        <position position="267"/>
    </location>
    <ligand>
        <name>Zn(2+)</name>
        <dbReference type="ChEBI" id="CHEBI:29105"/>
    </ligand>
</feature>
<feature type="binding site" evidence="10">
    <location>
        <begin position="187"/>
        <end position="195"/>
    </location>
    <ligand>
        <name>GTP</name>
        <dbReference type="ChEBI" id="CHEBI:37565"/>
    </ligand>
</feature>
<evidence type="ECO:0000259" key="12">
    <source>
        <dbReference type="PROSITE" id="PS51721"/>
    </source>
</evidence>
<comment type="subunit">
    <text evidence="10">Monomer. Associates with 30S ribosomal subunit, binds 16S rRNA.</text>
</comment>
<dbReference type="HAMAP" id="MF_01820">
    <property type="entry name" value="GTPase_RsgA"/>
    <property type="match status" value="1"/>
</dbReference>
<evidence type="ECO:0000313" key="13">
    <source>
        <dbReference type="EMBL" id="SLN54739.1"/>
    </source>
</evidence>
<gene>
    <name evidence="10 13" type="primary">rsgA</name>
    <name evidence="13" type="ORF">PSJ8397_02866</name>
</gene>
<dbReference type="GO" id="GO:0005737">
    <property type="term" value="C:cytoplasm"/>
    <property type="evidence" value="ECO:0007669"/>
    <property type="project" value="UniProtKB-SubCell"/>
</dbReference>
<dbReference type="InterPro" id="IPR030378">
    <property type="entry name" value="G_CP_dom"/>
</dbReference>
<feature type="binding site" evidence="10">
    <location>
        <position position="272"/>
    </location>
    <ligand>
        <name>Zn(2+)</name>
        <dbReference type="ChEBI" id="CHEBI:29105"/>
    </ligand>
</feature>
<dbReference type="GO" id="GO:0005525">
    <property type="term" value="F:GTP binding"/>
    <property type="evidence" value="ECO:0007669"/>
    <property type="project" value="UniProtKB-UniRule"/>
</dbReference>
<organism evidence="13 14">
    <name type="scientific">Pseudooctadecabacter jejudonensis</name>
    <dbReference type="NCBI Taxonomy" id="1391910"/>
    <lineage>
        <taxon>Bacteria</taxon>
        <taxon>Pseudomonadati</taxon>
        <taxon>Pseudomonadota</taxon>
        <taxon>Alphaproteobacteria</taxon>
        <taxon>Rhodobacterales</taxon>
        <taxon>Paracoccaceae</taxon>
        <taxon>Pseudooctadecabacter</taxon>
    </lineage>
</organism>
<feature type="binding site" evidence="10">
    <location>
        <position position="280"/>
    </location>
    <ligand>
        <name>Zn(2+)</name>
        <dbReference type="ChEBI" id="CHEBI:29105"/>
    </ligand>
</feature>
<dbReference type="Pfam" id="PF03193">
    <property type="entry name" value="RsgA_GTPase"/>
    <property type="match status" value="1"/>
</dbReference>
<keyword evidence="5 10" id="KW-0547">Nucleotide-binding</keyword>
<keyword evidence="7 10" id="KW-0862">Zinc</keyword>
<comment type="similarity">
    <text evidence="10">Belongs to the TRAFAC class YlqF/YawG GTPase family. RsgA subfamily.</text>
</comment>
<dbReference type="PANTHER" id="PTHR32120">
    <property type="entry name" value="SMALL RIBOSOMAL SUBUNIT BIOGENESIS GTPASE RSGA"/>
    <property type="match status" value="1"/>
</dbReference>
<dbReference type="GO" id="GO:0019843">
    <property type="term" value="F:rRNA binding"/>
    <property type="evidence" value="ECO:0007669"/>
    <property type="project" value="UniProtKB-KW"/>
</dbReference>
<feature type="domain" description="CP-type G" evidence="12">
    <location>
        <begin position="85"/>
        <end position="244"/>
    </location>
</feature>
<evidence type="ECO:0000256" key="3">
    <source>
        <dbReference type="ARBA" id="ARBA00022723"/>
    </source>
</evidence>
<dbReference type="AlphaFoldDB" id="A0A1Y5T360"/>
<comment type="cofactor">
    <cofactor evidence="10">
        <name>Zn(2+)</name>
        <dbReference type="ChEBI" id="CHEBI:29105"/>
    </cofactor>
    <text evidence="10">Binds 1 zinc ion per subunit.</text>
</comment>
<dbReference type="GO" id="GO:0003924">
    <property type="term" value="F:GTPase activity"/>
    <property type="evidence" value="ECO:0007669"/>
    <property type="project" value="UniProtKB-UniRule"/>
</dbReference>
<keyword evidence="3 10" id="KW-0479">Metal-binding</keyword>